<feature type="compositionally biased region" description="Basic and acidic residues" evidence="1">
    <location>
        <begin position="582"/>
        <end position="602"/>
    </location>
</feature>
<feature type="region of interest" description="Disordered" evidence="1">
    <location>
        <begin position="748"/>
        <end position="787"/>
    </location>
</feature>
<feature type="region of interest" description="Disordered" evidence="1">
    <location>
        <begin position="226"/>
        <end position="321"/>
    </location>
</feature>
<feature type="compositionally biased region" description="Polar residues" evidence="1">
    <location>
        <begin position="460"/>
        <end position="470"/>
    </location>
</feature>
<feature type="compositionally biased region" description="Basic and acidic residues" evidence="1">
    <location>
        <begin position="946"/>
        <end position="957"/>
    </location>
</feature>
<evidence type="ECO:0000256" key="1">
    <source>
        <dbReference type="SAM" id="MobiDB-lite"/>
    </source>
</evidence>
<feature type="region of interest" description="Disordered" evidence="1">
    <location>
        <begin position="1179"/>
        <end position="1307"/>
    </location>
</feature>
<feature type="compositionally biased region" description="Low complexity" evidence="1">
    <location>
        <begin position="282"/>
        <end position="297"/>
    </location>
</feature>
<feature type="compositionally biased region" description="Basic and acidic residues" evidence="1">
    <location>
        <begin position="630"/>
        <end position="642"/>
    </location>
</feature>
<feature type="compositionally biased region" description="Polar residues" evidence="1">
    <location>
        <begin position="751"/>
        <end position="772"/>
    </location>
</feature>
<accession>A0A9P4S7Z2</accession>
<feature type="compositionally biased region" description="Polar residues" evidence="1">
    <location>
        <begin position="1119"/>
        <end position="1132"/>
    </location>
</feature>
<dbReference type="Proteomes" id="UP000799429">
    <property type="component" value="Unassembled WGS sequence"/>
</dbReference>
<proteinExistence type="predicted"/>
<feature type="compositionally biased region" description="Polar residues" evidence="1">
    <location>
        <begin position="270"/>
        <end position="281"/>
    </location>
</feature>
<gene>
    <name evidence="2" type="ORF">M501DRAFT_1017498</name>
</gene>
<sequence>MSLPPPFSLPINGKESRQQFTLHNVRLTNLYKGTMNRMFTKKKAKVVSEDDSSGFSIPSKKNKKGKKGEPEMKPQVDLSTALPSSDDFRTSLLMPNLSARFSMLREQDDPNSKIGKASDDSVLQPKRQSRLADFGFKAGALADIDEVSSINSSIRPPFAYGRQGSVDSYATDDENAQNGSVMSRSRPGEGNVLFGGRQKIYTLNDRGMGRALYEDDVALSSFQRLRQEERERERQRVEAELNAELEEQDISPKESANSPSISGLSKRETSSSTNSGPSFTRTSTAATSIASQGAGAIPPSPPTVPSAPSQFNAAPNLDRSKTRRLYESGLDRDIHDQQSSAMNRLNSIQKQRIMNTIPTPPSLSQVRSSPNLQDRFNRAGHPIRAASPPPSAPLMNVANFEIRRDTERIGQTSILPHSPPMSPLGSDSEEHNPLPSAIRPSDRGKATAMGAFNKPKQFDEQQYLQRTLQMQRGRETPPIRKESPSPSRPVQTMRAEFERRRAESNNTSRSNSVSQPEPPSALSVFQKAASQLRANVSESPEAKSASNVQQTSVADTPNPEIKLDSQRTFFASPDDSEVEDESYIKTETKPVVPKQERRRVVDPRNIPTTDLPAPPIYEHPALRSTTSLEHSPREERANKDLPELPQSSLSDRALSVGTLIKSDATDVDSPTLGPNTGGLSGLVRQHLRNTSTQSSVYGDVPAPLALRTQDVGLRPTQGSESETPAHSSYSYSNPWDLEDYDRSYYGEVDSRSSVSPVDNSHVKVQTNETTKPTPRAHPSSGTDYNMTSPWEEELQKKHSRGASTETTHEREALANELAERRRQIQESVRNKVANQSRSASPSPGPFKALGILRNKVSRDSMAVNQDVPVASTKAMKMLGINASTMNTSTTSLSGQGSPDDRSNNTNEGREVPEGPSRHPMSHSIQSRVPQDDSAIPSEVGTPKKRGPSEEEPRDIRPKGKSPPSSTKSSIRNRSSSDMSSGRSRSRAVPYRDDVEKCMAGGTNSVMTIPSPQPVAPLSPIVPQSFVHSARPIGEVEAKLHHKLTPEEHTARARTNSKSGYFDQRTLLPIQTSHSNTSLPRLSPGMLSPNPGVSPIPSPRPSPGPFSPSLRSGIGAGPYSANSTPPISASTTPVAPAFDRTGTMPQMSRIPTHRKKSVNKHDISEPTLISKTSTVDLVSLPPGASLANGANGPPPPLPPLNPRRRRFGFGRSENGQDNTQTVSPIQTSIPQAVPETSAFSDEDDKPRQRQRLRKSSSEGRSLHAKAMQPPVGLPRSPAMQPPVGLPRSPAISHGFAGPNGSPPKPAPEAIQNIAESACAGVGGSSSVRVSASASASASGAYETGSAVVTGTHASATETKTETDAVATTTGDVDVVPETYEGGARVMRVGTGLGMGVGAALAVLGM</sequence>
<name>A0A9P4S7Z2_9PEZI</name>
<feature type="region of interest" description="Disordered" evidence="1">
    <location>
        <begin position="828"/>
        <end position="848"/>
    </location>
</feature>
<dbReference type="OrthoDB" id="5335210at2759"/>
<feature type="region of interest" description="Disordered" evidence="1">
    <location>
        <begin position="43"/>
        <end position="89"/>
    </location>
</feature>
<comment type="caution">
    <text evidence="2">The sequence shown here is derived from an EMBL/GenBank/DDBJ whole genome shotgun (WGS) entry which is preliminary data.</text>
</comment>
<feature type="compositionally biased region" description="Basic and acidic residues" evidence="1">
    <location>
        <begin position="226"/>
        <end position="239"/>
    </location>
</feature>
<feature type="region of interest" description="Disordered" evidence="1">
    <location>
        <begin position="713"/>
        <end position="734"/>
    </location>
</feature>
<feature type="compositionally biased region" description="Basic and acidic residues" evidence="1">
    <location>
        <begin position="898"/>
        <end position="916"/>
    </location>
</feature>
<keyword evidence="3" id="KW-1185">Reference proteome</keyword>
<feature type="compositionally biased region" description="Low complexity" evidence="1">
    <location>
        <begin position="1180"/>
        <end position="1190"/>
    </location>
</feature>
<feature type="region of interest" description="Disordered" evidence="1">
    <location>
        <begin position="102"/>
        <end position="126"/>
    </location>
</feature>
<feature type="compositionally biased region" description="Polar residues" evidence="1">
    <location>
        <begin position="832"/>
        <end position="841"/>
    </location>
</feature>
<feature type="compositionally biased region" description="Polar residues" evidence="1">
    <location>
        <begin position="1212"/>
        <end position="1229"/>
    </location>
</feature>
<feature type="compositionally biased region" description="Polar residues" evidence="1">
    <location>
        <begin position="885"/>
        <end position="896"/>
    </location>
</feature>
<feature type="region of interest" description="Disordered" evidence="1">
    <location>
        <begin position="885"/>
        <end position="993"/>
    </location>
</feature>
<organism evidence="2 3">
    <name type="scientific">Patellaria atrata CBS 101060</name>
    <dbReference type="NCBI Taxonomy" id="1346257"/>
    <lineage>
        <taxon>Eukaryota</taxon>
        <taxon>Fungi</taxon>
        <taxon>Dikarya</taxon>
        <taxon>Ascomycota</taxon>
        <taxon>Pezizomycotina</taxon>
        <taxon>Dothideomycetes</taxon>
        <taxon>Dothideomycetes incertae sedis</taxon>
        <taxon>Patellariales</taxon>
        <taxon>Patellariaceae</taxon>
        <taxon>Patellaria</taxon>
    </lineage>
</organism>
<feature type="region of interest" description="Disordered" evidence="1">
    <location>
        <begin position="165"/>
        <end position="193"/>
    </location>
</feature>
<feature type="compositionally biased region" description="Low complexity" evidence="1">
    <location>
        <begin position="961"/>
        <end position="982"/>
    </location>
</feature>
<dbReference type="EMBL" id="MU006098">
    <property type="protein sequence ID" value="KAF2837715.1"/>
    <property type="molecule type" value="Genomic_DNA"/>
</dbReference>
<feature type="compositionally biased region" description="Polar residues" evidence="1">
    <location>
        <begin position="716"/>
        <end position="733"/>
    </location>
</feature>
<feature type="compositionally biased region" description="Polar residues" evidence="1">
    <location>
        <begin position="254"/>
        <end position="263"/>
    </location>
</feature>
<reference evidence="2" key="1">
    <citation type="journal article" date="2020" name="Stud. Mycol.">
        <title>101 Dothideomycetes genomes: a test case for predicting lifestyles and emergence of pathogens.</title>
        <authorList>
            <person name="Haridas S."/>
            <person name="Albert R."/>
            <person name="Binder M."/>
            <person name="Bloem J."/>
            <person name="Labutti K."/>
            <person name="Salamov A."/>
            <person name="Andreopoulos B."/>
            <person name="Baker S."/>
            <person name="Barry K."/>
            <person name="Bills G."/>
            <person name="Bluhm B."/>
            <person name="Cannon C."/>
            <person name="Castanera R."/>
            <person name="Culley D."/>
            <person name="Daum C."/>
            <person name="Ezra D."/>
            <person name="Gonzalez J."/>
            <person name="Henrissat B."/>
            <person name="Kuo A."/>
            <person name="Liang C."/>
            <person name="Lipzen A."/>
            <person name="Lutzoni F."/>
            <person name="Magnuson J."/>
            <person name="Mondo S."/>
            <person name="Nolan M."/>
            <person name="Ohm R."/>
            <person name="Pangilinan J."/>
            <person name="Park H.-J."/>
            <person name="Ramirez L."/>
            <person name="Alfaro M."/>
            <person name="Sun H."/>
            <person name="Tritt A."/>
            <person name="Yoshinaga Y."/>
            <person name="Zwiers L.-H."/>
            <person name="Turgeon B."/>
            <person name="Goodwin S."/>
            <person name="Spatafora J."/>
            <person name="Crous P."/>
            <person name="Grigoriev I."/>
        </authorList>
    </citation>
    <scope>NUCLEOTIDE SEQUENCE</scope>
    <source>
        <strain evidence="2">CBS 101060</strain>
    </source>
</reference>
<evidence type="ECO:0000313" key="3">
    <source>
        <dbReference type="Proteomes" id="UP000799429"/>
    </source>
</evidence>
<feature type="compositionally biased region" description="Polar residues" evidence="1">
    <location>
        <begin position="528"/>
        <end position="555"/>
    </location>
</feature>
<feature type="compositionally biased region" description="Basic and acidic residues" evidence="1">
    <location>
        <begin position="472"/>
        <end position="483"/>
    </location>
</feature>
<feature type="compositionally biased region" description="Basic and acidic residues" evidence="1">
    <location>
        <begin position="103"/>
        <end position="119"/>
    </location>
</feature>
<protein>
    <submittedName>
        <fullName evidence="2">Uncharacterized protein</fullName>
    </submittedName>
</protein>
<feature type="compositionally biased region" description="Polar residues" evidence="1">
    <location>
        <begin position="504"/>
        <end position="515"/>
    </location>
</feature>
<feature type="compositionally biased region" description="Pro residues" evidence="1">
    <location>
        <begin position="1091"/>
        <end position="1105"/>
    </location>
</feature>
<feature type="region of interest" description="Disordered" evidence="1">
    <location>
        <begin position="1072"/>
        <end position="1166"/>
    </location>
</feature>
<feature type="region of interest" description="Disordered" evidence="1">
    <location>
        <begin position="412"/>
        <end position="649"/>
    </location>
</feature>
<evidence type="ECO:0000313" key="2">
    <source>
        <dbReference type="EMBL" id="KAF2837715.1"/>
    </source>
</evidence>
<feature type="compositionally biased region" description="Pro residues" evidence="1">
    <location>
        <begin position="1191"/>
        <end position="1200"/>
    </location>
</feature>